<reference evidence="6 7" key="1">
    <citation type="submission" date="2019-08" db="EMBL/GenBank/DDBJ databases">
        <title>Paraburkholderia sp. DCY113.</title>
        <authorList>
            <person name="Kang J."/>
        </authorList>
    </citation>
    <scope>NUCLEOTIDE SEQUENCE [LARGE SCALE GENOMIC DNA]</scope>
    <source>
        <strain evidence="6 7">DCY113</strain>
    </source>
</reference>
<dbReference type="InterPro" id="IPR051013">
    <property type="entry name" value="MBL_superfamily_lactonases"/>
</dbReference>
<dbReference type="RefSeq" id="WP_149673954.1">
    <property type="nucleotide sequence ID" value="NZ_VTUZ01000029.1"/>
</dbReference>
<dbReference type="Proteomes" id="UP000325273">
    <property type="component" value="Unassembled WGS sequence"/>
</dbReference>
<keyword evidence="2" id="KW-0479">Metal-binding</keyword>
<gene>
    <name evidence="6" type="ORF">FVF58_33050</name>
</gene>
<dbReference type="GO" id="GO:0016787">
    <property type="term" value="F:hydrolase activity"/>
    <property type="evidence" value="ECO:0007669"/>
    <property type="project" value="UniProtKB-KW"/>
</dbReference>
<dbReference type="CDD" id="cd16277">
    <property type="entry name" value="metallo-hydrolase-like_MBL-fold"/>
    <property type="match status" value="1"/>
</dbReference>
<proteinExistence type="inferred from homology"/>
<evidence type="ECO:0000256" key="2">
    <source>
        <dbReference type="ARBA" id="ARBA00022723"/>
    </source>
</evidence>
<keyword evidence="3 6" id="KW-0378">Hydrolase</keyword>
<comment type="caution">
    <text evidence="6">The sequence shown here is derived from an EMBL/GenBank/DDBJ whole genome shotgun (WGS) entry which is preliminary data.</text>
</comment>
<dbReference type="EMBL" id="VTUZ01000029">
    <property type="protein sequence ID" value="KAA1004195.1"/>
    <property type="molecule type" value="Genomic_DNA"/>
</dbReference>
<dbReference type="GO" id="GO:0046872">
    <property type="term" value="F:metal ion binding"/>
    <property type="evidence" value="ECO:0007669"/>
    <property type="project" value="UniProtKB-KW"/>
</dbReference>
<dbReference type="PANTHER" id="PTHR42978:SF6">
    <property type="entry name" value="QUORUM-QUENCHING LACTONASE YTNP-RELATED"/>
    <property type="match status" value="1"/>
</dbReference>
<evidence type="ECO:0000256" key="4">
    <source>
        <dbReference type="ARBA" id="ARBA00022833"/>
    </source>
</evidence>
<evidence type="ECO:0000256" key="1">
    <source>
        <dbReference type="ARBA" id="ARBA00007749"/>
    </source>
</evidence>
<dbReference type="SUPFAM" id="SSF56281">
    <property type="entry name" value="Metallo-hydrolase/oxidoreductase"/>
    <property type="match status" value="1"/>
</dbReference>
<sequence length="285" mass="31351">MLNWQVGSVNITCVVEMLFSLPHDPDGFFLRDATPEALKTSPWLYPHFVNEDGSLNVSVHALLVEAPGLRLMVDTCIGNDKPRHLVGGNPLATPFLQHLADAGWSRDSVDAVVCTHLHVDHVGWNTMLVDGKWVPTFPTARYLIGKREFEHWSNGGDEEQQAIMGDSVRPIFDAGLAELVEMDHRVSPEVRLRPTPGHTPGHVSVVIESEGQSAVITGDIAHHPCQMAHPDWATSLDSDTRAATITRAKMFAEWADQPILVIGTHYAAPTAGHVRRDGAAFRFEV</sequence>
<dbReference type="AlphaFoldDB" id="A0A5B0GMY9"/>
<dbReference type="PANTHER" id="PTHR42978">
    <property type="entry name" value="QUORUM-QUENCHING LACTONASE YTNP-RELATED-RELATED"/>
    <property type="match status" value="1"/>
</dbReference>
<evidence type="ECO:0000313" key="7">
    <source>
        <dbReference type="Proteomes" id="UP000325273"/>
    </source>
</evidence>
<dbReference type="InterPro" id="IPR036866">
    <property type="entry name" value="RibonucZ/Hydroxyglut_hydro"/>
</dbReference>
<keyword evidence="7" id="KW-1185">Reference proteome</keyword>
<evidence type="ECO:0000256" key="3">
    <source>
        <dbReference type="ARBA" id="ARBA00022801"/>
    </source>
</evidence>
<evidence type="ECO:0000259" key="5">
    <source>
        <dbReference type="SMART" id="SM00849"/>
    </source>
</evidence>
<dbReference type="SMART" id="SM00849">
    <property type="entry name" value="Lactamase_B"/>
    <property type="match status" value="1"/>
</dbReference>
<dbReference type="InterPro" id="IPR001279">
    <property type="entry name" value="Metallo-B-lactamas"/>
</dbReference>
<name>A0A5B0GMY9_9BURK</name>
<accession>A0A5B0GMY9</accession>
<keyword evidence="4" id="KW-0862">Zinc</keyword>
<protein>
    <submittedName>
        <fullName evidence="6">MBL fold metallo-hydrolase</fullName>
    </submittedName>
</protein>
<feature type="domain" description="Metallo-beta-lactamase" evidence="5">
    <location>
        <begin position="58"/>
        <end position="265"/>
    </location>
</feature>
<comment type="similarity">
    <text evidence="1">Belongs to the metallo-beta-lactamase superfamily.</text>
</comment>
<evidence type="ECO:0000313" key="6">
    <source>
        <dbReference type="EMBL" id="KAA1004195.1"/>
    </source>
</evidence>
<dbReference type="Gene3D" id="3.60.15.10">
    <property type="entry name" value="Ribonuclease Z/Hydroxyacylglutathione hydrolase-like"/>
    <property type="match status" value="1"/>
</dbReference>
<organism evidence="6 7">
    <name type="scientific">Paraburkholderia panacisoli</name>
    <dbReference type="NCBI Taxonomy" id="2603818"/>
    <lineage>
        <taxon>Bacteria</taxon>
        <taxon>Pseudomonadati</taxon>
        <taxon>Pseudomonadota</taxon>
        <taxon>Betaproteobacteria</taxon>
        <taxon>Burkholderiales</taxon>
        <taxon>Burkholderiaceae</taxon>
        <taxon>Paraburkholderia</taxon>
    </lineage>
</organism>
<dbReference type="Pfam" id="PF00753">
    <property type="entry name" value="Lactamase_B"/>
    <property type="match status" value="1"/>
</dbReference>